<keyword evidence="4" id="KW-1003">Cell membrane</keyword>
<evidence type="ECO:0000256" key="6">
    <source>
        <dbReference type="ARBA" id="ARBA00022679"/>
    </source>
</evidence>
<dbReference type="CDD" id="cd00130">
    <property type="entry name" value="PAS"/>
    <property type="match status" value="1"/>
</dbReference>
<evidence type="ECO:0000256" key="9">
    <source>
        <dbReference type="ARBA" id="ARBA00022777"/>
    </source>
</evidence>
<dbReference type="InterPro" id="IPR036890">
    <property type="entry name" value="HATPase_C_sf"/>
</dbReference>
<feature type="domain" description="HAMP" evidence="18">
    <location>
        <begin position="190"/>
        <end position="242"/>
    </location>
</feature>
<keyword evidence="5" id="KW-0597">Phosphoprotein</keyword>
<dbReference type="InterPro" id="IPR004358">
    <property type="entry name" value="Sig_transdc_His_kin-like_C"/>
</dbReference>
<evidence type="ECO:0000256" key="2">
    <source>
        <dbReference type="ARBA" id="ARBA00004651"/>
    </source>
</evidence>
<dbReference type="SMART" id="SM00304">
    <property type="entry name" value="HAMP"/>
    <property type="match status" value="1"/>
</dbReference>
<dbReference type="Gene3D" id="3.30.565.10">
    <property type="entry name" value="Histidine kinase-like ATPase, C-terminal domain"/>
    <property type="match status" value="1"/>
</dbReference>
<keyword evidence="8" id="KW-0547">Nucleotide-binding</keyword>
<dbReference type="CDD" id="cd06225">
    <property type="entry name" value="HAMP"/>
    <property type="match status" value="1"/>
</dbReference>
<dbReference type="CDD" id="cd00082">
    <property type="entry name" value="HisKA"/>
    <property type="match status" value="1"/>
</dbReference>
<organism evidence="19 20">
    <name type="scientific">Dehalobacterium formicoaceticum</name>
    <dbReference type="NCBI Taxonomy" id="51515"/>
    <lineage>
        <taxon>Bacteria</taxon>
        <taxon>Bacillati</taxon>
        <taxon>Bacillota</taxon>
        <taxon>Clostridia</taxon>
        <taxon>Eubacteriales</taxon>
        <taxon>Peptococcaceae</taxon>
        <taxon>Dehalobacterium</taxon>
    </lineage>
</organism>
<dbReference type="Pfam" id="PF00989">
    <property type="entry name" value="PAS"/>
    <property type="match status" value="1"/>
</dbReference>
<dbReference type="PANTHER" id="PTHR45453:SF1">
    <property type="entry name" value="PHOSPHATE REGULON SENSOR PROTEIN PHOR"/>
    <property type="match status" value="1"/>
</dbReference>
<protein>
    <recommendedName>
        <fullName evidence="3">histidine kinase</fullName>
        <ecNumber evidence="3">2.7.13.3</ecNumber>
    </recommendedName>
</protein>
<dbReference type="InterPro" id="IPR013767">
    <property type="entry name" value="PAS_fold"/>
</dbReference>
<dbReference type="NCBIfam" id="NF046044">
    <property type="entry name" value="PnpS"/>
    <property type="match status" value="1"/>
</dbReference>
<dbReference type="SUPFAM" id="SSF103190">
    <property type="entry name" value="Sensory domain-like"/>
    <property type="match status" value="1"/>
</dbReference>
<dbReference type="SUPFAM" id="SSF47384">
    <property type="entry name" value="Homodimeric domain of signal transducing histidine kinase"/>
    <property type="match status" value="1"/>
</dbReference>
<dbReference type="Gene3D" id="3.30.450.20">
    <property type="entry name" value="PAS domain"/>
    <property type="match status" value="2"/>
</dbReference>
<dbReference type="PRINTS" id="PR00344">
    <property type="entry name" value="BCTRLSENSOR"/>
</dbReference>
<evidence type="ECO:0000259" key="18">
    <source>
        <dbReference type="PROSITE" id="PS50885"/>
    </source>
</evidence>
<dbReference type="PROSITE" id="PS50885">
    <property type="entry name" value="HAMP"/>
    <property type="match status" value="1"/>
</dbReference>
<dbReference type="EMBL" id="JANPWE010000001">
    <property type="protein sequence ID" value="MCR6544112.1"/>
    <property type="molecule type" value="Genomic_DNA"/>
</dbReference>
<evidence type="ECO:0000259" key="16">
    <source>
        <dbReference type="PROSITE" id="PS50109"/>
    </source>
</evidence>
<dbReference type="PROSITE" id="PS50109">
    <property type="entry name" value="HIS_KIN"/>
    <property type="match status" value="1"/>
</dbReference>
<dbReference type="SMART" id="SM00388">
    <property type="entry name" value="HisKA"/>
    <property type="match status" value="1"/>
</dbReference>
<feature type="domain" description="Histidine kinase" evidence="16">
    <location>
        <begin position="370"/>
        <end position="588"/>
    </location>
</feature>
<evidence type="ECO:0000313" key="20">
    <source>
        <dbReference type="Proteomes" id="UP001524944"/>
    </source>
</evidence>
<dbReference type="InterPro" id="IPR003594">
    <property type="entry name" value="HATPase_dom"/>
</dbReference>
<evidence type="ECO:0000313" key="19">
    <source>
        <dbReference type="EMBL" id="MCR6544112.1"/>
    </source>
</evidence>
<dbReference type="RefSeq" id="WP_257911634.1">
    <property type="nucleotide sequence ID" value="NZ_JANPWE010000001.1"/>
</dbReference>
<dbReference type="Pfam" id="PF16736">
    <property type="entry name" value="sCache_like"/>
    <property type="match status" value="1"/>
</dbReference>
<dbReference type="InterPro" id="IPR031967">
    <property type="entry name" value="PhoR_single_Cache-like_dom"/>
</dbReference>
<evidence type="ECO:0000256" key="13">
    <source>
        <dbReference type="ARBA" id="ARBA00023136"/>
    </source>
</evidence>
<dbReference type="SUPFAM" id="SSF55785">
    <property type="entry name" value="PYP-like sensor domain (PAS domain)"/>
    <property type="match status" value="1"/>
</dbReference>
<keyword evidence="6" id="KW-0808">Transferase</keyword>
<comment type="catalytic activity">
    <reaction evidence="1">
        <text>ATP + protein L-histidine = ADP + protein N-phospho-L-histidine.</text>
        <dbReference type="EC" id="2.7.13.3"/>
    </reaction>
</comment>
<feature type="domain" description="PAS" evidence="17">
    <location>
        <begin position="247"/>
        <end position="285"/>
    </location>
</feature>
<evidence type="ECO:0000256" key="14">
    <source>
        <dbReference type="SAM" id="Coils"/>
    </source>
</evidence>
<accession>A0ABT1XZR5</accession>
<dbReference type="InterPro" id="IPR005467">
    <property type="entry name" value="His_kinase_dom"/>
</dbReference>
<name>A0ABT1XZR5_9FIRM</name>
<dbReference type="Pfam" id="PF00672">
    <property type="entry name" value="HAMP"/>
    <property type="match status" value="1"/>
</dbReference>
<dbReference type="InterPro" id="IPR003660">
    <property type="entry name" value="HAMP_dom"/>
</dbReference>
<keyword evidence="14" id="KW-0175">Coiled coil</keyword>
<evidence type="ECO:0000256" key="3">
    <source>
        <dbReference type="ARBA" id="ARBA00012438"/>
    </source>
</evidence>
<comment type="caution">
    <text evidence="19">The sequence shown here is derived from an EMBL/GenBank/DDBJ whole genome shotgun (WGS) entry which is preliminary data.</text>
</comment>
<dbReference type="Pfam" id="PF02518">
    <property type="entry name" value="HATPase_c"/>
    <property type="match status" value="1"/>
</dbReference>
<comment type="subcellular location">
    <subcellularLocation>
        <location evidence="2">Cell membrane</location>
        <topology evidence="2">Multi-pass membrane protein</topology>
    </subcellularLocation>
</comment>
<sequence length="589" mass="66469">MFQGIRGKIIYNYLFLILISMLVVGVSLIWMLQNYLLDNLDQNMTNQGRLIADVVSEEVSLGNYDKVQEKVIQLASDLNLRITIVLKDGRVIGDSESDPDSMENHKNRIEISQALQKQVGIDKRMSSTTEIDTMYVAVPIINQGEVLGAARIGLPLQEINRTFLKVRGFMFIGILIATLIAILISLKLAKGFTEPIASISRGARKIAAGDLTTRVYSGLRDEIGELGLAINDMTKTLQQHIEEISQEKSRLENILATIASGVIMLDKFGFIRVVNPAAEEMFGINALIAEGKQNVEVIRNFGLNQEIENCILQEKFIEYEFTLYFPEERVLQCYLAPFYRDKKIAGITIVFHDITKIRKVEQMRADFVANASHELRTPLTVIKGYSETLLHGALDDREHAEKFITIIDHEADRLQRLVEELLNLSHLESRRQDPLEESADLLAIIPNVGEELKPRLLDKAIFLDLDLPKGLPHVNANPDRFKQILVNLLDNAIKYSPQGSRVQVTIQEEEKTVKILVKDTGMGIPAKDLPRIFERFYRVDKARSRQMGGFGLGLSIVKHMVENMGGTIGVESEENKGSTFWFTLLKKHN</sequence>
<dbReference type="InterPro" id="IPR036097">
    <property type="entry name" value="HisK_dim/P_sf"/>
</dbReference>
<keyword evidence="9 19" id="KW-0418">Kinase</keyword>
<feature type="transmembrane region" description="Helical" evidence="15">
    <location>
        <begin position="12"/>
        <end position="32"/>
    </location>
</feature>
<dbReference type="SMART" id="SM00387">
    <property type="entry name" value="HATPase_c"/>
    <property type="match status" value="1"/>
</dbReference>
<keyword evidence="20" id="KW-1185">Reference proteome</keyword>
<dbReference type="SUPFAM" id="SSF55874">
    <property type="entry name" value="ATPase domain of HSP90 chaperone/DNA topoisomerase II/histidine kinase"/>
    <property type="match status" value="1"/>
</dbReference>
<evidence type="ECO:0000256" key="8">
    <source>
        <dbReference type="ARBA" id="ARBA00022741"/>
    </source>
</evidence>
<gene>
    <name evidence="19" type="ORF">NVS47_01030</name>
</gene>
<keyword evidence="7 15" id="KW-0812">Transmembrane</keyword>
<dbReference type="InterPro" id="IPR000014">
    <property type="entry name" value="PAS"/>
</dbReference>
<dbReference type="Gene3D" id="1.10.287.130">
    <property type="match status" value="1"/>
</dbReference>
<dbReference type="InterPro" id="IPR035965">
    <property type="entry name" value="PAS-like_dom_sf"/>
</dbReference>
<dbReference type="InterPro" id="IPR003661">
    <property type="entry name" value="HisK_dim/P_dom"/>
</dbReference>
<keyword evidence="11 15" id="KW-1133">Transmembrane helix</keyword>
<keyword evidence="12" id="KW-0902">Two-component regulatory system</keyword>
<keyword evidence="13 15" id="KW-0472">Membrane</keyword>
<evidence type="ECO:0000259" key="17">
    <source>
        <dbReference type="PROSITE" id="PS50112"/>
    </source>
</evidence>
<feature type="coiled-coil region" evidence="14">
    <location>
        <begin position="230"/>
        <end position="257"/>
    </location>
</feature>
<evidence type="ECO:0000256" key="5">
    <source>
        <dbReference type="ARBA" id="ARBA00022553"/>
    </source>
</evidence>
<feature type="transmembrane region" description="Helical" evidence="15">
    <location>
        <begin position="166"/>
        <end position="186"/>
    </location>
</feature>
<dbReference type="SMART" id="SM00091">
    <property type="entry name" value="PAS"/>
    <property type="match status" value="1"/>
</dbReference>
<dbReference type="Gene3D" id="6.10.340.10">
    <property type="match status" value="1"/>
</dbReference>
<dbReference type="Pfam" id="PF00512">
    <property type="entry name" value="HisKA"/>
    <property type="match status" value="1"/>
</dbReference>
<dbReference type="InterPro" id="IPR050351">
    <property type="entry name" value="BphY/WalK/GraS-like"/>
</dbReference>
<dbReference type="NCBIfam" id="TIGR00229">
    <property type="entry name" value="sensory_box"/>
    <property type="match status" value="1"/>
</dbReference>
<evidence type="ECO:0000256" key="11">
    <source>
        <dbReference type="ARBA" id="ARBA00022989"/>
    </source>
</evidence>
<dbReference type="GO" id="GO:0016301">
    <property type="term" value="F:kinase activity"/>
    <property type="evidence" value="ECO:0007669"/>
    <property type="project" value="UniProtKB-KW"/>
</dbReference>
<dbReference type="InterPro" id="IPR029151">
    <property type="entry name" value="Sensor-like_sf"/>
</dbReference>
<dbReference type="CDD" id="cd00075">
    <property type="entry name" value="HATPase"/>
    <property type="match status" value="1"/>
</dbReference>
<evidence type="ECO:0000256" key="10">
    <source>
        <dbReference type="ARBA" id="ARBA00022840"/>
    </source>
</evidence>
<keyword evidence="10" id="KW-0067">ATP-binding</keyword>
<proteinExistence type="predicted"/>
<dbReference type="PANTHER" id="PTHR45453">
    <property type="entry name" value="PHOSPHATE REGULON SENSOR PROTEIN PHOR"/>
    <property type="match status" value="1"/>
</dbReference>
<evidence type="ECO:0000256" key="1">
    <source>
        <dbReference type="ARBA" id="ARBA00000085"/>
    </source>
</evidence>
<dbReference type="PROSITE" id="PS50112">
    <property type="entry name" value="PAS"/>
    <property type="match status" value="1"/>
</dbReference>
<evidence type="ECO:0000256" key="7">
    <source>
        <dbReference type="ARBA" id="ARBA00022692"/>
    </source>
</evidence>
<reference evidence="19 20" key="1">
    <citation type="submission" date="2022-08" db="EMBL/GenBank/DDBJ databases">
        <title>Proteogenomics of the novel Dehalobacterium formicoaceticum strain EZ94 highlights a key role of methyltransferases during anaerobic dichloromethane degradation.</title>
        <authorList>
            <person name="Wasmund K."/>
        </authorList>
    </citation>
    <scope>NUCLEOTIDE SEQUENCE [LARGE SCALE GENOMIC DNA]</scope>
    <source>
        <strain evidence="19 20">EZ94</strain>
    </source>
</reference>
<dbReference type="SUPFAM" id="SSF158472">
    <property type="entry name" value="HAMP domain-like"/>
    <property type="match status" value="1"/>
</dbReference>
<evidence type="ECO:0000256" key="15">
    <source>
        <dbReference type="SAM" id="Phobius"/>
    </source>
</evidence>
<evidence type="ECO:0000256" key="12">
    <source>
        <dbReference type="ARBA" id="ARBA00023012"/>
    </source>
</evidence>
<evidence type="ECO:0000256" key="4">
    <source>
        <dbReference type="ARBA" id="ARBA00022475"/>
    </source>
</evidence>
<dbReference type="Proteomes" id="UP001524944">
    <property type="component" value="Unassembled WGS sequence"/>
</dbReference>
<dbReference type="EC" id="2.7.13.3" evidence="3"/>